<dbReference type="Pfam" id="PF02770">
    <property type="entry name" value="Acyl-CoA_dh_M"/>
    <property type="match status" value="1"/>
</dbReference>
<evidence type="ECO:0000259" key="7">
    <source>
        <dbReference type="Pfam" id="PF02770"/>
    </source>
</evidence>
<dbReference type="PANTHER" id="PTHR43884:SF12">
    <property type="entry name" value="ISOVALERYL-COA DEHYDROGENASE, MITOCHONDRIAL-RELATED"/>
    <property type="match status" value="1"/>
</dbReference>
<gene>
    <name evidence="9" type="ORF">METZ01_LOCUS42635</name>
</gene>
<dbReference type="InterPro" id="IPR006089">
    <property type="entry name" value="Acyl-CoA_DH_CS"/>
</dbReference>
<dbReference type="SUPFAM" id="SSF47203">
    <property type="entry name" value="Acyl-CoA dehydrogenase C-terminal domain-like"/>
    <property type="match status" value="1"/>
</dbReference>
<dbReference type="Pfam" id="PF02771">
    <property type="entry name" value="Acyl-CoA_dh_N"/>
    <property type="match status" value="1"/>
</dbReference>
<organism evidence="9">
    <name type="scientific">marine metagenome</name>
    <dbReference type="NCBI Taxonomy" id="408172"/>
    <lineage>
        <taxon>unclassified sequences</taxon>
        <taxon>metagenomes</taxon>
        <taxon>ecological metagenomes</taxon>
    </lineage>
</organism>
<dbReference type="InterPro" id="IPR037069">
    <property type="entry name" value="AcylCoA_DH/ox_N_sf"/>
</dbReference>
<evidence type="ECO:0000313" key="9">
    <source>
        <dbReference type="EMBL" id="SUZ89781.1"/>
    </source>
</evidence>
<keyword evidence="4" id="KW-0274">FAD</keyword>
<dbReference type="InterPro" id="IPR009100">
    <property type="entry name" value="AcylCoA_DH/oxidase_NM_dom_sf"/>
</dbReference>
<proteinExistence type="inferred from homology"/>
<comment type="cofactor">
    <cofactor evidence="1">
        <name>FAD</name>
        <dbReference type="ChEBI" id="CHEBI:57692"/>
    </cofactor>
</comment>
<dbReference type="FunFam" id="1.10.540.10:FF:000009">
    <property type="entry name" value="Probable acyl-CoA dehydrogenase"/>
    <property type="match status" value="1"/>
</dbReference>
<dbReference type="AlphaFoldDB" id="A0A381RE13"/>
<dbReference type="GO" id="GO:0003995">
    <property type="term" value="F:acyl-CoA dehydrogenase activity"/>
    <property type="evidence" value="ECO:0007669"/>
    <property type="project" value="InterPro"/>
</dbReference>
<dbReference type="Pfam" id="PF00441">
    <property type="entry name" value="Acyl-CoA_dh_1"/>
    <property type="match status" value="1"/>
</dbReference>
<evidence type="ECO:0000256" key="5">
    <source>
        <dbReference type="ARBA" id="ARBA00023002"/>
    </source>
</evidence>
<dbReference type="InterPro" id="IPR036250">
    <property type="entry name" value="AcylCo_DH-like_C"/>
</dbReference>
<evidence type="ECO:0000256" key="3">
    <source>
        <dbReference type="ARBA" id="ARBA00022630"/>
    </source>
</evidence>
<dbReference type="GO" id="GO:0050660">
    <property type="term" value="F:flavin adenine dinucleotide binding"/>
    <property type="evidence" value="ECO:0007669"/>
    <property type="project" value="InterPro"/>
</dbReference>
<dbReference type="FunFam" id="1.20.140.10:FF:000001">
    <property type="entry name" value="Acyl-CoA dehydrogenase"/>
    <property type="match status" value="1"/>
</dbReference>
<feature type="domain" description="Acyl-CoA oxidase/dehydrogenase middle" evidence="7">
    <location>
        <begin position="123"/>
        <end position="218"/>
    </location>
</feature>
<dbReference type="PROSITE" id="PS00073">
    <property type="entry name" value="ACYL_COA_DH_2"/>
    <property type="match status" value="1"/>
</dbReference>
<evidence type="ECO:0000256" key="2">
    <source>
        <dbReference type="ARBA" id="ARBA00009347"/>
    </source>
</evidence>
<feature type="domain" description="Acyl-CoA dehydrogenase/oxidase C-terminal" evidence="6">
    <location>
        <begin position="230"/>
        <end position="378"/>
    </location>
</feature>
<sequence>MRAELLNEELIMFQDSMREFLKREVVPNHEQWEKDGHVPKDIWLKAGENNFLGIDVPEKYGGSGIEDFRYNSVVIEEVWRAGTTCLTFSVTNDLVIPYLLRYANEEQKERWFPKLCSGETISALGMTEPSAGSDFAAIRTRAKLDGNHYIVNGQKTFITNGVTSDLVIVACKTNPDAGHKGMSLLVLERGMEGIERGKEFKKIGLKGQDTAELFFTDVKVPKENLLGQENQGFYYMMNNLPQERMSIAVSALAAIETVLDYTIEYCKERKAFGRPIGNFQNSRFKLAEMKTEAEIGRIFIDDCIKKLNEKKLTPEQGAMAKWWASDLQVRVADQCLQLHGGYGYILEYPIARAFTDARIQPIWGGTNEIMKEIIGRSLGL</sequence>
<comment type="similarity">
    <text evidence="2">Belongs to the acyl-CoA dehydrogenase family.</text>
</comment>
<evidence type="ECO:0000256" key="1">
    <source>
        <dbReference type="ARBA" id="ARBA00001974"/>
    </source>
</evidence>
<dbReference type="EMBL" id="UINC01001840">
    <property type="protein sequence ID" value="SUZ89781.1"/>
    <property type="molecule type" value="Genomic_DNA"/>
</dbReference>
<dbReference type="InterPro" id="IPR013786">
    <property type="entry name" value="AcylCoA_DH/ox_N"/>
</dbReference>
<protein>
    <recommendedName>
        <fullName evidence="10">Acyl-CoA dehydrogenase</fullName>
    </recommendedName>
</protein>
<dbReference type="Gene3D" id="1.20.140.10">
    <property type="entry name" value="Butyryl-CoA Dehydrogenase, subunit A, domain 3"/>
    <property type="match status" value="1"/>
</dbReference>
<dbReference type="PROSITE" id="PS00072">
    <property type="entry name" value="ACYL_COA_DH_1"/>
    <property type="match status" value="1"/>
</dbReference>
<dbReference type="PANTHER" id="PTHR43884">
    <property type="entry name" value="ACYL-COA DEHYDROGENASE"/>
    <property type="match status" value="1"/>
</dbReference>
<name>A0A381RE13_9ZZZZ</name>
<dbReference type="Gene3D" id="1.10.540.10">
    <property type="entry name" value="Acyl-CoA dehydrogenase/oxidase, N-terminal domain"/>
    <property type="match status" value="1"/>
</dbReference>
<dbReference type="Gene3D" id="2.40.110.10">
    <property type="entry name" value="Butyryl-CoA Dehydrogenase, subunit A, domain 2"/>
    <property type="match status" value="1"/>
</dbReference>
<reference evidence="9" key="1">
    <citation type="submission" date="2018-05" db="EMBL/GenBank/DDBJ databases">
        <authorList>
            <person name="Lanie J.A."/>
            <person name="Ng W.-L."/>
            <person name="Kazmierczak K.M."/>
            <person name="Andrzejewski T.M."/>
            <person name="Davidsen T.M."/>
            <person name="Wayne K.J."/>
            <person name="Tettelin H."/>
            <person name="Glass J.I."/>
            <person name="Rusch D."/>
            <person name="Podicherti R."/>
            <person name="Tsui H.-C.T."/>
            <person name="Winkler M.E."/>
        </authorList>
    </citation>
    <scope>NUCLEOTIDE SEQUENCE</scope>
</reference>
<feature type="domain" description="Acyl-CoA dehydrogenase/oxidase N-terminal" evidence="8">
    <location>
        <begin position="8"/>
        <end position="119"/>
    </location>
</feature>
<dbReference type="InterPro" id="IPR009075">
    <property type="entry name" value="AcylCo_DH/oxidase_C"/>
</dbReference>
<keyword evidence="3" id="KW-0285">Flavoprotein</keyword>
<accession>A0A381RE13</accession>
<dbReference type="InterPro" id="IPR006091">
    <property type="entry name" value="Acyl-CoA_Oxase/DH_mid-dom"/>
</dbReference>
<dbReference type="SUPFAM" id="SSF56645">
    <property type="entry name" value="Acyl-CoA dehydrogenase NM domain-like"/>
    <property type="match status" value="1"/>
</dbReference>
<evidence type="ECO:0000256" key="4">
    <source>
        <dbReference type="ARBA" id="ARBA00022827"/>
    </source>
</evidence>
<dbReference type="FunFam" id="2.40.110.10:FF:000002">
    <property type="entry name" value="Acyl-CoA dehydrogenase fadE12"/>
    <property type="match status" value="1"/>
</dbReference>
<evidence type="ECO:0008006" key="10">
    <source>
        <dbReference type="Google" id="ProtNLM"/>
    </source>
</evidence>
<keyword evidence="5" id="KW-0560">Oxidoreductase</keyword>
<evidence type="ECO:0000259" key="8">
    <source>
        <dbReference type="Pfam" id="PF02771"/>
    </source>
</evidence>
<dbReference type="InterPro" id="IPR046373">
    <property type="entry name" value="Acyl-CoA_Oxase/DH_mid-dom_sf"/>
</dbReference>
<evidence type="ECO:0000259" key="6">
    <source>
        <dbReference type="Pfam" id="PF00441"/>
    </source>
</evidence>